<dbReference type="SUPFAM" id="SSF160574">
    <property type="entry name" value="BT0923-like"/>
    <property type="match status" value="1"/>
</dbReference>
<comment type="caution">
    <text evidence="3">The sequence shown here is derived from an EMBL/GenBank/DDBJ whole genome shotgun (WGS) entry which is preliminary data.</text>
</comment>
<dbReference type="Proteomes" id="UP001378956">
    <property type="component" value="Unassembled WGS sequence"/>
</dbReference>
<organism evidence="3 4">
    <name type="scientific">Pedobacter panaciterrae</name>
    <dbReference type="NCBI Taxonomy" id="363849"/>
    <lineage>
        <taxon>Bacteria</taxon>
        <taxon>Pseudomonadati</taxon>
        <taxon>Bacteroidota</taxon>
        <taxon>Sphingobacteriia</taxon>
        <taxon>Sphingobacteriales</taxon>
        <taxon>Sphingobacteriaceae</taxon>
        <taxon>Pedobacter</taxon>
    </lineage>
</organism>
<evidence type="ECO:0000256" key="1">
    <source>
        <dbReference type="SAM" id="SignalP"/>
    </source>
</evidence>
<dbReference type="RefSeq" id="WP_172663812.1">
    <property type="nucleotide sequence ID" value="NZ_CBFGNQ010000011.1"/>
</dbReference>
<dbReference type="Gene3D" id="3.10.450.360">
    <property type="match status" value="1"/>
</dbReference>
<name>A0ABU8NJC1_9SPHI</name>
<keyword evidence="4" id="KW-1185">Reference proteome</keyword>
<feature type="chain" id="PRO_5046906547" evidence="1">
    <location>
        <begin position="20"/>
        <end position="144"/>
    </location>
</feature>
<protein>
    <submittedName>
        <fullName evidence="3">PepSY-like domain-containing protein</fullName>
    </submittedName>
</protein>
<dbReference type="InterPro" id="IPR021533">
    <property type="entry name" value="PepSY-like"/>
</dbReference>
<feature type="domain" description="Putative beta-lactamase-inhibitor-like PepSY-like" evidence="2">
    <location>
        <begin position="20"/>
        <end position="76"/>
    </location>
</feature>
<accession>A0ABU8NJC1</accession>
<evidence type="ECO:0000313" key="3">
    <source>
        <dbReference type="EMBL" id="MEJ2901353.1"/>
    </source>
</evidence>
<proteinExistence type="predicted"/>
<keyword evidence="1" id="KW-0732">Signal</keyword>
<feature type="domain" description="Putative beta-lactamase-inhibitor-like PepSY-like" evidence="2">
    <location>
        <begin position="78"/>
        <end position="139"/>
    </location>
</feature>
<dbReference type="EMBL" id="JBBEUB010000001">
    <property type="protein sequence ID" value="MEJ2901353.1"/>
    <property type="molecule type" value="Genomic_DNA"/>
</dbReference>
<gene>
    <name evidence="3" type="ORF">WAE58_02880</name>
</gene>
<evidence type="ECO:0000259" key="2">
    <source>
        <dbReference type="Pfam" id="PF11396"/>
    </source>
</evidence>
<evidence type="ECO:0000313" key="4">
    <source>
        <dbReference type="Proteomes" id="UP001378956"/>
    </source>
</evidence>
<sequence length="144" mass="16708">MKKILLFAVCLLISGLSYAQDITVSEVPPAVLNAFNKSFPKATRVEWERKGDLYNVEFDIARRDHELWLTSKGGIVKHKKELRSSELPAAVLNTLKQNYKGFRIDDVDRYEEGKKFFYKIELKKLLEEQKVIVDQNGKISNKIY</sequence>
<dbReference type="Pfam" id="PF11396">
    <property type="entry name" value="PepSY_like"/>
    <property type="match status" value="2"/>
</dbReference>
<reference evidence="3 4" key="1">
    <citation type="submission" date="2024-03" db="EMBL/GenBank/DDBJ databases">
        <title>Sequence of Lycoming College Course Isolates.</title>
        <authorList>
            <person name="Plotts O."/>
            <person name="Newman J."/>
        </authorList>
    </citation>
    <scope>NUCLEOTIDE SEQUENCE [LARGE SCALE GENOMIC DNA]</scope>
    <source>
        <strain evidence="3 4">CJB-3</strain>
    </source>
</reference>
<feature type="signal peptide" evidence="1">
    <location>
        <begin position="1"/>
        <end position="19"/>
    </location>
</feature>